<evidence type="ECO:0008006" key="3">
    <source>
        <dbReference type="Google" id="ProtNLM"/>
    </source>
</evidence>
<protein>
    <recommendedName>
        <fullName evidence="3">DUF2625 domain-containing protein</fullName>
    </recommendedName>
</protein>
<dbReference type="EMBL" id="CP036289">
    <property type="protein sequence ID" value="QDU75545.1"/>
    <property type="molecule type" value="Genomic_DNA"/>
</dbReference>
<keyword evidence="2" id="KW-1185">Reference proteome</keyword>
<dbReference type="KEGG" id="bvo:Pan97_25780"/>
<gene>
    <name evidence="1" type="ORF">Pan97_25780</name>
</gene>
<proteinExistence type="predicted"/>
<dbReference type="InterPro" id="IPR021239">
    <property type="entry name" value="DUF2625"/>
</dbReference>
<organism evidence="1 2">
    <name type="scientific">Bremerella volcania</name>
    <dbReference type="NCBI Taxonomy" id="2527984"/>
    <lineage>
        <taxon>Bacteria</taxon>
        <taxon>Pseudomonadati</taxon>
        <taxon>Planctomycetota</taxon>
        <taxon>Planctomycetia</taxon>
        <taxon>Pirellulales</taxon>
        <taxon>Pirellulaceae</taxon>
        <taxon>Bremerella</taxon>
    </lineage>
</organism>
<sequence length="215" mass="24274">MRTLEELIDESDPGMQRIQEWIAAATVHVEILPPSDQREQVLLDVQVTTRSTMGAIAYETGGIVVDDGWLRFLGSGHPSFTRTLPAWNQGRSHGFYLIADDAIGGFFSINGGKLGEDFGNVYYLAPDDLEWEPLEIGYTDLFHIAVTGGLSDFYRDLRWTSWQADARRLARDRCFFFYPFLWTAEGSIAKSTRNDVPASEAFDLKNDLFQQFSGD</sequence>
<dbReference type="Proteomes" id="UP000318626">
    <property type="component" value="Chromosome"/>
</dbReference>
<dbReference type="NCBIfam" id="NF008498">
    <property type="entry name" value="PRK11408.1-5"/>
    <property type="match status" value="1"/>
</dbReference>
<name>A0A518C8J5_9BACT</name>
<dbReference type="Pfam" id="PF10946">
    <property type="entry name" value="DUF2625"/>
    <property type="match status" value="1"/>
</dbReference>
<dbReference type="AlphaFoldDB" id="A0A518C8J5"/>
<dbReference type="OrthoDB" id="1550811at2"/>
<evidence type="ECO:0000313" key="2">
    <source>
        <dbReference type="Proteomes" id="UP000318626"/>
    </source>
</evidence>
<reference evidence="2" key="1">
    <citation type="submission" date="2019-02" db="EMBL/GenBank/DDBJ databases">
        <title>Deep-cultivation of Planctomycetes and their phenomic and genomic characterization uncovers novel biology.</title>
        <authorList>
            <person name="Wiegand S."/>
            <person name="Jogler M."/>
            <person name="Boedeker C."/>
            <person name="Pinto D."/>
            <person name="Vollmers J."/>
            <person name="Rivas-Marin E."/>
            <person name="Kohn T."/>
            <person name="Peeters S.H."/>
            <person name="Heuer A."/>
            <person name="Rast P."/>
            <person name="Oberbeckmann S."/>
            <person name="Bunk B."/>
            <person name="Jeske O."/>
            <person name="Meyerdierks A."/>
            <person name="Storesund J.E."/>
            <person name="Kallscheuer N."/>
            <person name="Luecker S."/>
            <person name="Lage O.M."/>
            <person name="Pohl T."/>
            <person name="Merkel B.J."/>
            <person name="Hornburger P."/>
            <person name="Mueller R.-W."/>
            <person name="Bruemmer F."/>
            <person name="Labrenz M."/>
            <person name="Spormann A.M."/>
            <person name="Op den Camp H."/>
            <person name="Overmann J."/>
            <person name="Amann R."/>
            <person name="Jetten M.S.M."/>
            <person name="Mascher T."/>
            <person name="Medema M.H."/>
            <person name="Devos D.P."/>
            <person name="Kaster A.-K."/>
            <person name="Ovreas L."/>
            <person name="Rohde M."/>
            <person name="Galperin M.Y."/>
            <person name="Jogler C."/>
        </authorList>
    </citation>
    <scope>NUCLEOTIDE SEQUENCE [LARGE SCALE GENOMIC DNA]</scope>
    <source>
        <strain evidence="2">Pan97</strain>
    </source>
</reference>
<accession>A0A518C8J5</accession>
<evidence type="ECO:0000313" key="1">
    <source>
        <dbReference type="EMBL" id="QDU75545.1"/>
    </source>
</evidence>
<dbReference type="RefSeq" id="WP_144973006.1">
    <property type="nucleotide sequence ID" value="NZ_CP036289.1"/>
</dbReference>